<keyword evidence="3" id="KW-1185">Reference proteome</keyword>
<name>A0A291LZE9_9RHOB</name>
<dbReference type="KEGG" id="cmag:CBW24_08460"/>
<dbReference type="Proteomes" id="UP000219050">
    <property type="component" value="Chromosome"/>
</dbReference>
<sequence>MTAPDTSAPASPQFDETRDAEFMRAAIAVAAKSREGGDHPFGAILVGPDGAILIEQGNAFSAHGHDMTAHAERVLATRASQSYSVEFLNGCTMFTSAEPCAMCAGAAYWAGIGRVVYGQTEADLKTETGNHPDNPTLDLPCRDVFATGQRPVVVKGPFLAEEAAALQDGFWDDHA</sequence>
<protein>
    <submittedName>
        <fullName evidence="2">tRNA-specific adenosine deaminase</fullName>
    </submittedName>
</protein>
<reference evidence="2 3" key="1">
    <citation type="submission" date="2017-05" db="EMBL/GenBank/DDBJ databases">
        <title>Comparative genomic and metabolic analysis of manganese-oxidizing mechanisms in Celeribater manganoxidans DY25T: its adaption to the environment of polymetallic nodule.</title>
        <authorList>
            <person name="Wang X."/>
        </authorList>
    </citation>
    <scope>NUCLEOTIDE SEQUENCE [LARGE SCALE GENOMIC DNA]</scope>
    <source>
        <strain evidence="2 3">DY25</strain>
    </source>
</reference>
<dbReference type="InterPro" id="IPR016193">
    <property type="entry name" value="Cytidine_deaminase-like"/>
</dbReference>
<dbReference type="Pfam" id="PF00383">
    <property type="entry name" value="dCMP_cyt_deam_1"/>
    <property type="match status" value="1"/>
</dbReference>
<proteinExistence type="predicted"/>
<dbReference type="GO" id="GO:0002100">
    <property type="term" value="P:tRNA wobble adenosine to inosine editing"/>
    <property type="evidence" value="ECO:0007669"/>
    <property type="project" value="TreeGrafter"/>
</dbReference>
<dbReference type="PANTHER" id="PTHR11079">
    <property type="entry name" value="CYTOSINE DEAMINASE FAMILY MEMBER"/>
    <property type="match status" value="1"/>
</dbReference>
<dbReference type="SUPFAM" id="SSF53927">
    <property type="entry name" value="Cytidine deaminase-like"/>
    <property type="match status" value="1"/>
</dbReference>
<dbReference type="EMBL" id="CP021404">
    <property type="protein sequence ID" value="ATI42034.1"/>
    <property type="molecule type" value="Genomic_DNA"/>
</dbReference>
<evidence type="ECO:0000313" key="2">
    <source>
        <dbReference type="EMBL" id="ATI42034.1"/>
    </source>
</evidence>
<dbReference type="PANTHER" id="PTHR11079:SF202">
    <property type="entry name" value="TRNA-SPECIFIC ADENOSINE DEAMINASE"/>
    <property type="match status" value="1"/>
</dbReference>
<dbReference type="PROSITE" id="PS51747">
    <property type="entry name" value="CYT_DCMP_DEAMINASES_2"/>
    <property type="match status" value="1"/>
</dbReference>
<organism evidence="2 3">
    <name type="scientific">Pacificitalea manganoxidans</name>
    <dbReference type="NCBI Taxonomy" id="1411902"/>
    <lineage>
        <taxon>Bacteria</taxon>
        <taxon>Pseudomonadati</taxon>
        <taxon>Pseudomonadota</taxon>
        <taxon>Alphaproteobacteria</taxon>
        <taxon>Rhodobacterales</taxon>
        <taxon>Paracoccaceae</taxon>
        <taxon>Pacificitalea</taxon>
    </lineage>
</organism>
<gene>
    <name evidence="2" type="ORF">CBW24_08460</name>
</gene>
<dbReference type="FunFam" id="3.40.140.10:FF:000051">
    <property type="entry name" value="Nucleoside deaminase"/>
    <property type="match status" value="1"/>
</dbReference>
<dbReference type="CDD" id="cd01285">
    <property type="entry name" value="nucleoside_deaminase"/>
    <property type="match status" value="1"/>
</dbReference>
<dbReference type="OrthoDB" id="9802676at2"/>
<feature type="domain" description="CMP/dCMP-type deaminase" evidence="1">
    <location>
        <begin position="17"/>
        <end position="141"/>
    </location>
</feature>
<accession>A0A291LZE9</accession>
<dbReference type="AlphaFoldDB" id="A0A291LZE9"/>
<dbReference type="GO" id="GO:0052717">
    <property type="term" value="F:tRNA-specific adenosine-34 deaminase activity"/>
    <property type="evidence" value="ECO:0007669"/>
    <property type="project" value="TreeGrafter"/>
</dbReference>
<evidence type="ECO:0000313" key="3">
    <source>
        <dbReference type="Proteomes" id="UP000219050"/>
    </source>
</evidence>
<dbReference type="InterPro" id="IPR002125">
    <property type="entry name" value="CMP_dCMP_dom"/>
</dbReference>
<evidence type="ECO:0000259" key="1">
    <source>
        <dbReference type="PROSITE" id="PS51747"/>
    </source>
</evidence>
<dbReference type="RefSeq" id="WP_097373316.1">
    <property type="nucleotide sequence ID" value="NZ_CP021404.1"/>
</dbReference>
<dbReference type="Gene3D" id="3.40.140.10">
    <property type="entry name" value="Cytidine Deaminase, domain 2"/>
    <property type="match status" value="1"/>
</dbReference>